<dbReference type="SUPFAM" id="SSF54593">
    <property type="entry name" value="Glyoxalase/Bleomycin resistance protein/Dihydroxybiphenyl dioxygenase"/>
    <property type="match status" value="1"/>
</dbReference>
<reference evidence="2" key="1">
    <citation type="submission" date="2020-02" db="EMBL/GenBank/DDBJ databases">
        <authorList>
            <person name="Meier V. D."/>
        </authorList>
    </citation>
    <scope>NUCLEOTIDE SEQUENCE</scope>
    <source>
        <strain evidence="2">AVDCRST_MAG46</strain>
    </source>
</reference>
<feature type="domain" description="Glyoxalase-like" evidence="1">
    <location>
        <begin position="11"/>
        <end position="109"/>
    </location>
</feature>
<protein>
    <recommendedName>
        <fullName evidence="1">Glyoxalase-like domain-containing protein</fullName>
    </recommendedName>
</protein>
<dbReference type="InterPro" id="IPR029068">
    <property type="entry name" value="Glyas_Bleomycin-R_OHBP_Dase"/>
</dbReference>
<name>A0A6J4KVT6_9ACTN</name>
<gene>
    <name evidence="2" type="ORF">AVDCRST_MAG46-573</name>
</gene>
<dbReference type="InterPro" id="IPR041581">
    <property type="entry name" value="Glyoxalase_6"/>
</dbReference>
<dbReference type="AlphaFoldDB" id="A0A6J4KVT6"/>
<evidence type="ECO:0000313" key="2">
    <source>
        <dbReference type="EMBL" id="CAA9316984.1"/>
    </source>
</evidence>
<dbReference type="Pfam" id="PF18029">
    <property type="entry name" value="Glyoxalase_6"/>
    <property type="match status" value="1"/>
</dbReference>
<organism evidence="2">
    <name type="scientific">uncultured Nocardioidaceae bacterium</name>
    <dbReference type="NCBI Taxonomy" id="253824"/>
    <lineage>
        <taxon>Bacteria</taxon>
        <taxon>Bacillati</taxon>
        <taxon>Actinomycetota</taxon>
        <taxon>Actinomycetes</taxon>
        <taxon>Propionibacteriales</taxon>
        <taxon>Nocardioidaceae</taxon>
        <taxon>environmental samples</taxon>
    </lineage>
</organism>
<accession>A0A6J4KVT6</accession>
<dbReference type="EMBL" id="CADCUD010000043">
    <property type="protein sequence ID" value="CAA9316984.1"/>
    <property type="molecule type" value="Genomic_DNA"/>
</dbReference>
<proteinExistence type="predicted"/>
<dbReference type="Gene3D" id="3.10.180.10">
    <property type="entry name" value="2,3-Dihydroxybiphenyl 1,2-Dioxygenase, domain 1"/>
    <property type="match status" value="1"/>
</dbReference>
<sequence length="126" mass="13774">MHRSRLSTLLIDVAAADATRSVAFWSAALGVEGKPVPDEKQFTSLPHAVPGLVTAVQAVDDQPRYHLDIETDDVDAETARLVALGAVEKSRWLDCRTLEVPGGQLICVIPLHSDPDEFTKLAHVWH</sequence>
<evidence type="ECO:0000259" key="1">
    <source>
        <dbReference type="Pfam" id="PF18029"/>
    </source>
</evidence>